<dbReference type="Pfam" id="PF13302">
    <property type="entry name" value="Acetyltransf_3"/>
    <property type="match status" value="1"/>
</dbReference>
<dbReference type="InterPro" id="IPR000182">
    <property type="entry name" value="GNAT_dom"/>
</dbReference>
<dbReference type="EMBL" id="QNSB01000002">
    <property type="protein sequence ID" value="RBP73742.1"/>
    <property type="molecule type" value="Genomic_DNA"/>
</dbReference>
<dbReference type="RefSeq" id="WP_113903114.1">
    <property type="nucleotide sequence ID" value="NZ_QNSB01000002.1"/>
</dbReference>
<evidence type="ECO:0000259" key="1">
    <source>
        <dbReference type="PROSITE" id="PS51186"/>
    </source>
</evidence>
<dbReference type="PANTHER" id="PTHR43441">
    <property type="entry name" value="RIBOSOMAL-PROTEIN-SERINE ACETYLTRANSFERASE"/>
    <property type="match status" value="1"/>
</dbReference>
<dbReference type="SUPFAM" id="SSF55729">
    <property type="entry name" value="Acyl-CoA N-acyltransferases (Nat)"/>
    <property type="match status" value="1"/>
</dbReference>
<sequence length="191" mass="21609">MLDYAPLQIRVVTPRLELVGATDEMLAQLVPLVEDGKTFAEPAPYDDPMPFYESDPEARVAKWLQSRWRGRARFSPSEFRLSFAVVVDGEAVGMQDLIAEKFDTCRTVLTFSWLSTDVRRRGLGTEMRSAVLHLAFDGLGAAEASSDAFVDNLGSNKVSEHLGYEKNGVEWDTRRGEPALLQRWRLTRENW</sequence>
<organism evidence="2 3">
    <name type="scientific">Brevibacterium celere</name>
    <dbReference type="NCBI Taxonomy" id="225845"/>
    <lineage>
        <taxon>Bacteria</taxon>
        <taxon>Bacillati</taxon>
        <taxon>Actinomycetota</taxon>
        <taxon>Actinomycetes</taxon>
        <taxon>Micrococcales</taxon>
        <taxon>Brevibacteriaceae</taxon>
        <taxon>Brevibacterium</taxon>
    </lineage>
</organism>
<dbReference type="GO" id="GO:1990189">
    <property type="term" value="F:protein N-terminal-serine acetyltransferase activity"/>
    <property type="evidence" value="ECO:0007669"/>
    <property type="project" value="TreeGrafter"/>
</dbReference>
<gene>
    <name evidence="2" type="ORF">DFO65_102270</name>
</gene>
<feature type="domain" description="N-acetyltransferase" evidence="1">
    <location>
        <begin position="37"/>
        <end position="187"/>
    </location>
</feature>
<name>A0A366IML8_9MICO</name>
<evidence type="ECO:0000313" key="2">
    <source>
        <dbReference type="EMBL" id="RBP73742.1"/>
    </source>
</evidence>
<dbReference type="GO" id="GO:0008999">
    <property type="term" value="F:protein-N-terminal-alanine acetyltransferase activity"/>
    <property type="evidence" value="ECO:0007669"/>
    <property type="project" value="TreeGrafter"/>
</dbReference>
<dbReference type="PANTHER" id="PTHR43441:SF11">
    <property type="entry name" value="RIBOSOMAL-PROTEIN-SERINE ACETYLTRANSFERASE"/>
    <property type="match status" value="1"/>
</dbReference>
<keyword evidence="2" id="KW-0808">Transferase</keyword>
<proteinExistence type="predicted"/>
<dbReference type="AlphaFoldDB" id="A0A366IML8"/>
<evidence type="ECO:0000313" key="3">
    <source>
        <dbReference type="Proteomes" id="UP000253509"/>
    </source>
</evidence>
<dbReference type="InterPro" id="IPR016181">
    <property type="entry name" value="Acyl_CoA_acyltransferase"/>
</dbReference>
<dbReference type="Gene3D" id="3.40.630.30">
    <property type="match status" value="1"/>
</dbReference>
<comment type="caution">
    <text evidence="2">The sequence shown here is derived from an EMBL/GenBank/DDBJ whole genome shotgun (WGS) entry which is preliminary data.</text>
</comment>
<accession>A0A366IML8</accession>
<dbReference type="Proteomes" id="UP000253509">
    <property type="component" value="Unassembled WGS sequence"/>
</dbReference>
<keyword evidence="3" id="KW-1185">Reference proteome</keyword>
<dbReference type="GO" id="GO:0005737">
    <property type="term" value="C:cytoplasm"/>
    <property type="evidence" value="ECO:0007669"/>
    <property type="project" value="TreeGrafter"/>
</dbReference>
<dbReference type="PROSITE" id="PS51186">
    <property type="entry name" value="GNAT"/>
    <property type="match status" value="1"/>
</dbReference>
<dbReference type="InterPro" id="IPR051908">
    <property type="entry name" value="Ribosomal_N-acetyltransferase"/>
</dbReference>
<reference evidence="2 3" key="1">
    <citation type="submission" date="2018-06" db="EMBL/GenBank/DDBJ databases">
        <title>Freshwater and sediment microbial communities from various areas in North America, analyzing microbe dynamics in response to fracking.</title>
        <authorList>
            <person name="Lamendella R."/>
        </authorList>
    </citation>
    <scope>NUCLEOTIDE SEQUENCE [LARGE SCALE GENOMIC DNA]</scope>
    <source>
        <strain evidence="2 3">3b_TX</strain>
    </source>
</reference>
<protein>
    <submittedName>
        <fullName evidence="2">RimJ/RimL family protein N-acetyltransferase</fullName>
    </submittedName>
</protein>